<evidence type="ECO:0000256" key="3">
    <source>
        <dbReference type="ARBA" id="ARBA00022692"/>
    </source>
</evidence>
<dbReference type="InterPro" id="IPR008928">
    <property type="entry name" value="6-hairpin_glycosidase_sf"/>
</dbReference>
<dbReference type="GO" id="GO:0004573">
    <property type="term" value="F:Glc3Man9GlcNAc2 oligosaccharide glucosidase activity"/>
    <property type="evidence" value="ECO:0007669"/>
    <property type="project" value="UniProtKB-UniRule"/>
</dbReference>
<dbReference type="Proteomes" id="UP001301350">
    <property type="component" value="Unassembled WGS sequence"/>
</dbReference>
<dbReference type="InterPro" id="IPR031335">
    <property type="entry name" value="Glyco_hydro_63_C"/>
</dbReference>
<protein>
    <recommendedName>
        <fullName evidence="11 12">Mannosyl-oligosaccharide glucosidase</fullName>
        <ecNumber evidence="11 12">3.2.1.106</ecNumber>
    </recommendedName>
</protein>
<evidence type="ECO:0000259" key="16">
    <source>
        <dbReference type="Pfam" id="PF16923"/>
    </source>
</evidence>
<dbReference type="InterPro" id="IPR031631">
    <property type="entry name" value="Glyco_hydro_63N"/>
</dbReference>
<gene>
    <name evidence="17" type="ORF">CDCA_CDCA02G0716</name>
</gene>
<dbReference type="Gene3D" id="2.70.98.110">
    <property type="entry name" value="Glycosyl hydrolase family 63, N-terminal domain"/>
    <property type="match status" value="1"/>
</dbReference>
<evidence type="ECO:0000256" key="9">
    <source>
        <dbReference type="ARBA" id="ARBA00023180"/>
    </source>
</evidence>
<dbReference type="InterPro" id="IPR038518">
    <property type="entry name" value="Glyco_hydro_63N_sf"/>
</dbReference>
<sequence>MVLRSLIVCALWLLGRWSALGALAADSHTAPAVAPSVADFLPRAPESDGIGSYAAGLYAGYRARRPDAPLYGVMWFDADHPLAFEQRLRSHCRAEGEAAPQSFGWRRHDGHRYGVREVVEDNWRMAVEHVAYAAGETSISENDAGAPTNLALRVQGTGQEGRNISLIFYVLAQADEMVDATQSPAAFGCPQPDTAVTPGGDVRLACDADRLHWRVRRPLRGSIGSTAGRRVRKKRRRDSAPRLDSSVNSDLGVVHVRAASVEHGTALEVATLVGQWLSAHRRVRVQRLTSALQAQYGEPTDARYEQALREHWERLQMNPSQWMPDIADGAAPAGTGDIAQQPLPTAGKRPNVLLAQITVRTPFEIVASTGDEPTETLVQRFESAAREHEHRFAATFPALYRPGSFGPEERAFAQSAVSSVLGSLSYFHGGIVTEMPGDGPLAQRAGITAPVSHLTALPSEDKFPRGFLWDEGFHQLVVQRWSTGLATDCLASWLGIMREDGWIPRELALGLEARSRFPADLAHLMVQSPRIGNPPTLFLPARRLTLALQQAFPIAELDALEILCDKDGDMDLAEYTRTLLDVEVASCRQVAQARAAVEATKKLLLERLGQHFTYLLQTQSGMHWHGRDNETLVARDGHYPTTLASGFDDFPRAPYVDSNERHVDLIAWMAYAAFMLTDIQADLQADGAMAGGSWSTAALSHFGRNLTEALLHEHWNATEGTFCDGVARPTKRAEPSTALAVEHFCHLGYPTLLPLLLGLLPANAPHTGELLRAMADPNRLWTPYGLRSLSAADPFYLRGERYWTGPVWVPLNYLALAALHEKYAREPGPYQARARALYRSLRDAVWRNVYQEYRRTGYLWEHYDPQTGHGGGGRPFTGWTALTALIMDEDYRGVIPNFKEG</sequence>
<feature type="region of interest" description="Disordered" evidence="13">
    <location>
        <begin position="224"/>
        <end position="245"/>
    </location>
</feature>
<keyword evidence="3" id="KW-0812">Transmembrane</keyword>
<comment type="similarity">
    <text evidence="2 12">Belongs to the glycosyl hydrolase 63 family.</text>
</comment>
<name>A0AAV9IRI3_CYACA</name>
<evidence type="ECO:0000313" key="17">
    <source>
        <dbReference type="EMBL" id="KAK4534691.1"/>
    </source>
</evidence>
<evidence type="ECO:0000256" key="8">
    <source>
        <dbReference type="ARBA" id="ARBA00023136"/>
    </source>
</evidence>
<accession>A0AAV9IRI3</accession>
<keyword evidence="14" id="KW-0732">Signal</keyword>
<keyword evidence="8" id="KW-0472">Membrane</keyword>
<feature type="chain" id="PRO_5043698562" description="Mannosyl-oligosaccharide glucosidase" evidence="14">
    <location>
        <begin position="25"/>
        <end position="901"/>
    </location>
</feature>
<dbReference type="EC" id="3.2.1.106" evidence="11 12"/>
<evidence type="ECO:0000259" key="15">
    <source>
        <dbReference type="Pfam" id="PF03200"/>
    </source>
</evidence>
<evidence type="ECO:0000256" key="2">
    <source>
        <dbReference type="ARBA" id="ARBA00010833"/>
    </source>
</evidence>
<dbReference type="SUPFAM" id="SSF48208">
    <property type="entry name" value="Six-hairpin glycosidases"/>
    <property type="match status" value="1"/>
</dbReference>
<keyword evidence="18" id="KW-1185">Reference proteome</keyword>
<evidence type="ECO:0000256" key="11">
    <source>
        <dbReference type="ARBA" id="ARBA00038888"/>
    </source>
</evidence>
<dbReference type="PANTHER" id="PTHR10412">
    <property type="entry name" value="MANNOSYL-OLIGOSACCHARIDE GLUCOSIDASE"/>
    <property type="match status" value="1"/>
</dbReference>
<dbReference type="GO" id="GO:0006487">
    <property type="term" value="P:protein N-linked glycosylation"/>
    <property type="evidence" value="ECO:0007669"/>
    <property type="project" value="UniProtKB-UniRule"/>
</dbReference>
<comment type="subcellular location">
    <subcellularLocation>
        <location evidence="1 12">Endoplasmic reticulum membrane</location>
        <topology evidence="1 12">Single-pass type II membrane protein</topology>
    </subcellularLocation>
</comment>
<evidence type="ECO:0000313" key="18">
    <source>
        <dbReference type="Proteomes" id="UP001301350"/>
    </source>
</evidence>
<evidence type="ECO:0000256" key="6">
    <source>
        <dbReference type="ARBA" id="ARBA00022968"/>
    </source>
</evidence>
<evidence type="ECO:0000256" key="14">
    <source>
        <dbReference type="SAM" id="SignalP"/>
    </source>
</evidence>
<evidence type="ECO:0000256" key="12">
    <source>
        <dbReference type="RuleBase" id="RU368089"/>
    </source>
</evidence>
<comment type="caution">
    <text evidence="17">The sequence shown here is derived from an EMBL/GenBank/DDBJ whole genome shotgun (WGS) entry which is preliminary data.</text>
</comment>
<keyword evidence="7" id="KW-1133">Transmembrane helix</keyword>
<dbReference type="Pfam" id="PF16923">
    <property type="entry name" value="Glyco_hydro_63N"/>
    <property type="match status" value="1"/>
</dbReference>
<keyword evidence="6" id="KW-0735">Signal-anchor</keyword>
<dbReference type="AlphaFoldDB" id="A0AAV9IRI3"/>
<keyword evidence="5 12" id="KW-0256">Endoplasmic reticulum</keyword>
<evidence type="ECO:0000256" key="13">
    <source>
        <dbReference type="SAM" id="MobiDB-lite"/>
    </source>
</evidence>
<evidence type="ECO:0000256" key="5">
    <source>
        <dbReference type="ARBA" id="ARBA00022824"/>
    </source>
</evidence>
<dbReference type="InterPro" id="IPR012341">
    <property type="entry name" value="6hp_glycosidase-like_sf"/>
</dbReference>
<dbReference type="Gene3D" id="1.50.10.10">
    <property type="match status" value="1"/>
</dbReference>
<evidence type="ECO:0000256" key="10">
    <source>
        <dbReference type="ARBA" id="ARBA00023295"/>
    </source>
</evidence>
<dbReference type="EMBL" id="JANCYW010000002">
    <property type="protein sequence ID" value="KAK4534691.1"/>
    <property type="molecule type" value="Genomic_DNA"/>
</dbReference>
<dbReference type="Pfam" id="PF03200">
    <property type="entry name" value="Glyco_hydro_63"/>
    <property type="match status" value="1"/>
</dbReference>
<comment type="function">
    <text evidence="12">Cleaves the distal alpha 1,2-linked glucose residue from the Glc(3)Man(9)GlcNAc(2) oligosaccharide precursor.</text>
</comment>
<keyword evidence="9" id="KW-0325">Glycoprotein</keyword>
<feature type="domain" description="Glycosyl hydrolase family 63 C-terminal" evidence="15">
    <location>
        <begin position="376"/>
        <end position="889"/>
    </location>
</feature>
<dbReference type="GO" id="GO:0009311">
    <property type="term" value="P:oligosaccharide metabolic process"/>
    <property type="evidence" value="ECO:0007669"/>
    <property type="project" value="UniProtKB-UniRule"/>
</dbReference>
<reference evidence="17 18" key="1">
    <citation type="submission" date="2022-07" db="EMBL/GenBank/DDBJ databases">
        <title>Genome-wide signatures of adaptation to extreme environments.</title>
        <authorList>
            <person name="Cho C.H."/>
            <person name="Yoon H.S."/>
        </authorList>
    </citation>
    <scope>NUCLEOTIDE SEQUENCE [LARGE SCALE GENOMIC DNA]</scope>
    <source>
        <strain evidence="17 18">DBV 063 E5</strain>
    </source>
</reference>
<evidence type="ECO:0000256" key="1">
    <source>
        <dbReference type="ARBA" id="ARBA00004648"/>
    </source>
</evidence>
<proteinExistence type="inferred from homology"/>
<dbReference type="InterPro" id="IPR004888">
    <property type="entry name" value="Glycoside_hydrolase_63"/>
</dbReference>
<feature type="domain" description="Glycosyl hydrolase family 63 N-terminal" evidence="16">
    <location>
        <begin position="51"/>
        <end position="178"/>
    </location>
</feature>
<feature type="signal peptide" evidence="14">
    <location>
        <begin position="1"/>
        <end position="24"/>
    </location>
</feature>
<organism evidence="17 18">
    <name type="scientific">Cyanidium caldarium</name>
    <name type="common">Red alga</name>
    <dbReference type="NCBI Taxonomy" id="2771"/>
    <lineage>
        <taxon>Eukaryota</taxon>
        <taxon>Rhodophyta</taxon>
        <taxon>Bangiophyceae</taxon>
        <taxon>Cyanidiales</taxon>
        <taxon>Cyanidiaceae</taxon>
        <taxon>Cyanidium</taxon>
    </lineage>
</organism>
<comment type="catalytic activity">
    <reaction evidence="12">
        <text>N(4)-(alpha-D-Glc-(1-&gt;2)-alpha-D-Glc-(1-&gt;3)-alpha-D-Glc-(1-&gt;3)-alpha-D-Man-(1-&gt;2)-alpha-D-Man-(1-&gt;2)-alpha-D-Man-(1-&gt;3)-[alpha-D-Man-(1-&gt;2)-alpha-D-Man-(1-&gt;3)-[alpha-D-Man-(1-&gt;2)-alpha-D-Man-(1-&gt;6)]-alpha-D-Man-(1-&gt;6)]-beta-D-Man-(1-&gt;4)-beta-D-GlcNAc-(1-&gt;4)-beta-D-GlcNAc)-L-asparaginyl-[protein] + H2O = N(4)-(alpha-D-Glc-(1-&gt;3)-alpha-D-Glc-(1-&gt;3)-alpha-D-Man-(1-&gt;2)-alpha-D-Man-(1-&gt;2)-alpha-D-Man-(1-&gt;3)-[alpha-D-Man-(1-&gt;2)-alpha-D-Man-(1-&gt;3)-[alpha-D-Man-(1-&gt;2)-alpha-D-Man-(1-&gt;6)]-alpha-D-Man-(1-&gt;6)]-beta-D-Man-(1-&gt;4)-beta-D-GlcNAc-(1-&gt;4)-beta-D-GlcNAc)-L-asparaginyl-[protein] + beta-D-glucose</text>
        <dbReference type="Rhea" id="RHEA:55988"/>
        <dbReference type="Rhea" id="RHEA-COMP:12806"/>
        <dbReference type="Rhea" id="RHEA-COMP:14355"/>
        <dbReference type="ChEBI" id="CHEBI:15377"/>
        <dbReference type="ChEBI" id="CHEBI:15903"/>
        <dbReference type="ChEBI" id="CHEBI:59082"/>
        <dbReference type="ChEBI" id="CHEBI:132537"/>
        <dbReference type="EC" id="3.2.1.106"/>
    </reaction>
</comment>
<evidence type="ECO:0000256" key="7">
    <source>
        <dbReference type="ARBA" id="ARBA00022989"/>
    </source>
</evidence>
<evidence type="ECO:0000256" key="4">
    <source>
        <dbReference type="ARBA" id="ARBA00022801"/>
    </source>
</evidence>
<dbReference type="PANTHER" id="PTHR10412:SF11">
    <property type="entry name" value="MANNOSYL-OLIGOSACCHARIDE GLUCOSIDASE"/>
    <property type="match status" value="1"/>
</dbReference>
<keyword evidence="10 12" id="KW-0326">Glycosidase</keyword>
<dbReference type="GO" id="GO:0005789">
    <property type="term" value="C:endoplasmic reticulum membrane"/>
    <property type="evidence" value="ECO:0007669"/>
    <property type="project" value="UniProtKB-SubCell"/>
</dbReference>
<keyword evidence="4 12" id="KW-0378">Hydrolase</keyword>